<comment type="subcellular location">
    <subcellularLocation>
        <location evidence="1">Cytoplasmic vesicle</location>
        <location evidence="1">COPII-coated vesicle membrane</location>
        <topology evidence="1">Peripheral membrane protein</topology>
        <orientation evidence="1">Cytoplasmic side</orientation>
    </subcellularLocation>
    <subcellularLocation>
        <location evidence="1">Endoplasmic reticulum membrane</location>
        <topology evidence="1">Peripheral membrane protein</topology>
        <orientation evidence="1">Cytoplasmic side</orientation>
    </subcellularLocation>
</comment>
<keyword evidence="1" id="KW-0862">Zinc</keyword>
<keyword evidence="1" id="KW-0479">Metal-binding</keyword>
<dbReference type="InterPro" id="IPR012990">
    <property type="entry name" value="Beta-sandwich_Sec23_24"/>
</dbReference>
<dbReference type="SUPFAM" id="SSF53300">
    <property type="entry name" value="vWA-like"/>
    <property type="match status" value="1"/>
</dbReference>
<dbReference type="Gramene" id="ESW18566">
    <property type="protein sequence ID" value="ESW18566"/>
    <property type="gene ID" value="PHAVU_006G052000g"/>
</dbReference>
<keyword evidence="1" id="KW-0963">Cytoplasm</keyword>
<dbReference type="GO" id="GO:0005096">
    <property type="term" value="F:GTPase activator activity"/>
    <property type="evidence" value="ECO:0007669"/>
    <property type="project" value="TreeGrafter"/>
</dbReference>
<protein>
    <recommendedName>
        <fullName evidence="1">Protein transport protein SEC23</fullName>
    </recommendedName>
</protein>
<dbReference type="GO" id="GO:0030127">
    <property type="term" value="C:COPII vesicle coat"/>
    <property type="evidence" value="ECO:0007669"/>
    <property type="project" value="TreeGrafter"/>
</dbReference>
<keyword evidence="1" id="KW-0256">Endoplasmic reticulum</keyword>
<dbReference type="GO" id="GO:0005789">
    <property type="term" value="C:endoplasmic reticulum membrane"/>
    <property type="evidence" value="ECO:0007669"/>
    <property type="project" value="UniProtKB-SubCell"/>
</dbReference>
<dbReference type="eggNOG" id="KOG1986">
    <property type="taxonomic scope" value="Eukaryota"/>
</dbReference>
<gene>
    <name evidence="3" type="ORF">PHAVU_006G052000g</name>
</gene>
<keyword evidence="4" id="KW-1185">Reference proteome</keyword>
<comment type="function">
    <text evidence="1">Component of the coat protein complex II (COPII) which promotes the formation of transport vesicles from the endoplasmic reticulum (ER). The coat has two main functions, the physical deformation of the endoplasmic reticulum membrane into vesicles and the selection of cargo molecules.</text>
</comment>
<dbReference type="PANTHER" id="PTHR11141">
    <property type="entry name" value="PROTEIN TRANSPORT PROTEIN SEC23"/>
    <property type="match status" value="1"/>
</dbReference>
<evidence type="ECO:0000313" key="4">
    <source>
        <dbReference type="Proteomes" id="UP000000226"/>
    </source>
</evidence>
<dbReference type="InterPro" id="IPR036465">
    <property type="entry name" value="vWFA_dom_sf"/>
</dbReference>
<dbReference type="Gene3D" id="1.20.120.730">
    <property type="entry name" value="Sec23/Sec24 helical domain"/>
    <property type="match status" value="2"/>
</dbReference>
<dbReference type="InterPro" id="IPR037364">
    <property type="entry name" value="Sec23"/>
</dbReference>
<dbReference type="GO" id="GO:0090110">
    <property type="term" value="P:COPII-coated vesicle cargo loading"/>
    <property type="evidence" value="ECO:0007669"/>
    <property type="project" value="TreeGrafter"/>
</dbReference>
<keyword evidence="1" id="KW-0653">Protein transport</keyword>
<dbReference type="Gene3D" id="3.40.50.410">
    <property type="entry name" value="von Willebrand factor, type A domain"/>
    <property type="match status" value="1"/>
</dbReference>
<organism evidence="3 4">
    <name type="scientific">Phaseolus vulgaris</name>
    <name type="common">Kidney bean</name>
    <name type="synonym">French bean</name>
    <dbReference type="NCBI Taxonomy" id="3885"/>
    <lineage>
        <taxon>Eukaryota</taxon>
        <taxon>Viridiplantae</taxon>
        <taxon>Streptophyta</taxon>
        <taxon>Embryophyta</taxon>
        <taxon>Tracheophyta</taxon>
        <taxon>Spermatophyta</taxon>
        <taxon>Magnoliopsida</taxon>
        <taxon>eudicotyledons</taxon>
        <taxon>Gunneridae</taxon>
        <taxon>Pentapetalae</taxon>
        <taxon>rosids</taxon>
        <taxon>fabids</taxon>
        <taxon>Fabales</taxon>
        <taxon>Fabaceae</taxon>
        <taxon>Papilionoideae</taxon>
        <taxon>50 kb inversion clade</taxon>
        <taxon>NPAAA clade</taxon>
        <taxon>indigoferoid/millettioid clade</taxon>
        <taxon>Phaseoleae</taxon>
        <taxon>Phaseolus</taxon>
    </lineage>
</organism>
<dbReference type="STRING" id="3885.V7BPQ6"/>
<feature type="domain" description="Sec23/Sec24 beta-sandwich" evidence="2">
    <location>
        <begin position="84"/>
        <end position="186"/>
    </location>
</feature>
<keyword evidence="1" id="KW-0968">Cytoplasmic vesicle</keyword>
<dbReference type="Pfam" id="PF08033">
    <property type="entry name" value="Sec23_BS"/>
    <property type="match status" value="1"/>
</dbReference>
<keyword evidence="1" id="KW-0813">Transport</keyword>
<reference evidence="4" key="1">
    <citation type="journal article" date="2014" name="Nat. Genet.">
        <title>A reference genome for common bean and genome-wide analysis of dual domestications.</title>
        <authorList>
            <person name="Schmutz J."/>
            <person name="McClean P.E."/>
            <person name="Mamidi S."/>
            <person name="Wu G.A."/>
            <person name="Cannon S.B."/>
            <person name="Grimwood J."/>
            <person name="Jenkins J."/>
            <person name="Shu S."/>
            <person name="Song Q."/>
            <person name="Chavarro C."/>
            <person name="Torres-Torres M."/>
            <person name="Geffroy V."/>
            <person name="Moghaddam S.M."/>
            <person name="Gao D."/>
            <person name="Abernathy B."/>
            <person name="Barry K."/>
            <person name="Blair M."/>
            <person name="Brick M.A."/>
            <person name="Chovatia M."/>
            <person name="Gepts P."/>
            <person name="Goodstein D.M."/>
            <person name="Gonzales M."/>
            <person name="Hellsten U."/>
            <person name="Hyten D.L."/>
            <person name="Jia G."/>
            <person name="Kelly J.D."/>
            <person name="Kudrna D."/>
            <person name="Lee R."/>
            <person name="Richard M.M."/>
            <person name="Miklas P.N."/>
            <person name="Osorno J.M."/>
            <person name="Rodrigues J."/>
            <person name="Thareau V."/>
            <person name="Urrea C.A."/>
            <person name="Wang M."/>
            <person name="Yu Y."/>
            <person name="Zhang M."/>
            <person name="Wing R.A."/>
            <person name="Cregan P.B."/>
            <person name="Rokhsar D.S."/>
            <person name="Jackson S.A."/>
        </authorList>
    </citation>
    <scope>NUCLEOTIDE SEQUENCE [LARGE SCALE GENOMIC DNA]</scope>
    <source>
        <strain evidence="4">cv. G19833</strain>
    </source>
</reference>
<dbReference type="GO" id="GO:0015031">
    <property type="term" value="P:protein transport"/>
    <property type="evidence" value="ECO:0007669"/>
    <property type="project" value="UniProtKB-KW"/>
</dbReference>
<dbReference type="SUPFAM" id="SSF81995">
    <property type="entry name" value="beta-sandwich domain of Sec23/24"/>
    <property type="match status" value="1"/>
</dbReference>
<dbReference type="Gene3D" id="2.60.40.1670">
    <property type="entry name" value="beta-sandwich domain of Sec23/24"/>
    <property type="match status" value="1"/>
</dbReference>
<dbReference type="OrthoDB" id="1716030at2759"/>
<evidence type="ECO:0000313" key="3">
    <source>
        <dbReference type="EMBL" id="ESW18566.1"/>
    </source>
</evidence>
<dbReference type="Proteomes" id="UP000000226">
    <property type="component" value="Chromosome 6"/>
</dbReference>
<evidence type="ECO:0000256" key="1">
    <source>
        <dbReference type="RuleBase" id="RU365030"/>
    </source>
</evidence>
<keyword evidence="1" id="KW-0931">ER-Golgi transport</keyword>
<dbReference type="AlphaFoldDB" id="V7BPQ6"/>
<sequence>MHEFEFVIFSECCNEKQLGFNSVPCRFMNALNIKVGVAEIKFAVEKTGGLVVLSESFGHSVFKDSFKRVFENGGTVSCSFYVCFTGTLEINCSKEIKIQGVIGPCTSLEKKGPSVADSIIGEGNTTAWKMCVLDKSTCLTVMFDLSSSDRANTPGAVNPQLYLQFLTSYQDPTGQSVLRVTTVTRRGVDSTVSSEELVQGFDQETAEVVMARFASLKMESEQRIINNAHEMSAGSDVIFTDVVSLQVFFEHLQRLAVQS</sequence>
<dbReference type="GO" id="GO:0046872">
    <property type="term" value="F:metal ion binding"/>
    <property type="evidence" value="ECO:0007669"/>
    <property type="project" value="UniProtKB-KW"/>
</dbReference>
<dbReference type="OMA" id="INNAHEM"/>
<accession>V7BPQ6</accession>
<keyword evidence="1" id="KW-0472">Membrane</keyword>
<dbReference type="EMBL" id="CM002293">
    <property type="protein sequence ID" value="ESW18566.1"/>
    <property type="molecule type" value="Genomic_DNA"/>
</dbReference>
<dbReference type="PANTHER" id="PTHR11141:SF0">
    <property type="entry name" value="PROTEIN TRANSPORT PROTEIN SEC23"/>
    <property type="match status" value="1"/>
</dbReference>
<dbReference type="GO" id="GO:0070971">
    <property type="term" value="C:endoplasmic reticulum exit site"/>
    <property type="evidence" value="ECO:0007669"/>
    <property type="project" value="TreeGrafter"/>
</dbReference>
<proteinExistence type="inferred from homology"/>
<name>V7BPQ6_PHAVU</name>
<comment type="similarity">
    <text evidence="1">Belongs to the SEC23/SEC24 family. SEC23 subfamily.</text>
</comment>
<evidence type="ECO:0000259" key="2">
    <source>
        <dbReference type="Pfam" id="PF08033"/>
    </source>
</evidence>